<organism evidence="1 2">
    <name type="scientific">Carnegiea gigantea</name>
    <dbReference type="NCBI Taxonomy" id="171969"/>
    <lineage>
        <taxon>Eukaryota</taxon>
        <taxon>Viridiplantae</taxon>
        <taxon>Streptophyta</taxon>
        <taxon>Embryophyta</taxon>
        <taxon>Tracheophyta</taxon>
        <taxon>Spermatophyta</taxon>
        <taxon>Magnoliopsida</taxon>
        <taxon>eudicotyledons</taxon>
        <taxon>Gunneridae</taxon>
        <taxon>Pentapetalae</taxon>
        <taxon>Caryophyllales</taxon>
        <taxon>Cactineae</taxon>
        <taxon>Cactaceae</taxon>
        <taxon>Cactoideae</taxon>
        <taxon>Echinocereeae</taxon>
        <taxon>Carnegiea</taxon>
    </lineage>
</organism>
<keyword evidence="2" id="KW-1185">Reference proteome</keyword>
<evidence type="ECO:0000313" key="1">
    <source>
        <dbReference type="EMBL" id="KAJ8446299.1"/>
    </source>
</evidence>
<dbReference type="EMBL" id="JAKOGI010000057">
    <property type="protein sequence ID" value="KAJ8446299.1"/>
    <property type="molecule type" value="Genomic_DNA"/>
</dbReference>
<sequence length="205" mass="23434">MEAVNSMRPLPTFTCLLRDASRPAGMPPLSHHIEVMKELKKALYELKDQGQIDRFLKRGPRSLWKERDPAREEPREEECSTEIVATITGGGHYAVYMEGPDMRDATSLDGGARKPYYASGKENCSLRTSHFRLWRTREKPYRSDPAPTAIWGLARNLEVDFLVVDVPMTYNVILGRLTLYRVKAVIASYLLELQYKADDGRVMKL</sequence>
<accession>A0A9Q1KMK7</accession>
<gene>
    <name evidence="1" type="ORF">Cgig2_005830</name>
</gene>
<name>A0A9Q1KMK7_9CARY</name>
<reference evidence="1" key="1">
    <citation type="submission" date="2022-04" db="EMBL/GenBank/DDBJ databases">
        <title>Carnegiea gigantea Genome sequencing and assembly v2.</title>
        <authorList>
            <person name="Copetti D."/>
            <person name="Sanderson M.J."/>
            <person name="Burquez A."/>
            <person name="Wojciechowski M.F."/>
        </authorList>
    </citation>
    <scope>NUCLEOTIDE SEQUENCE</scope>
    <source>
        <strain evidence="1">SGP5-SGP5p</strain>
        <tissue evidence="1">Aerial part</tissue>
    </source>
</reference>
<protein>
    <submittedName>
        <fullName evidence="1">Uncharacterized protein</fullName>
    </submittedName>
</protein>
<dbReference type="Proteomes" id="UP001153076">
    <property type="component" value="Unassembled WGS sequence"/>
</dbReference>
<proteinExistence type="predicted"/>
<dbReference type="AlphaFoldDB" id="A0A9Q1KMK7"/>
<evidence type="ECO:0000313" key="2">
    <source>
        <dbReference type="Proteomes" id="UP001153076"/>
    </source>
</evidence>
<comment type="caution">
    <text evidence="1">The sequence shown here is derived from an EMBL/GenBank/DDBJ whole genome shotgun (WGS) entry which is preliminary data.</text>
</comment>